<keyword evidence="3" id="KW-1185">Reference proteome</keyword>
<feature type="compositionally biased region" description="Polar residues" evidence="1">
    <location>
        <begin position="1"/>
        <end position="11"/>
    </location>
</feature>
<feature type="non-terminal residue" evidence="2">
    <location>
        <position position="60"/>
    </location>
</feature>
<feature type="region of interest" description="Disordered" evidence="1">
    <location>
        <begin position="1"/>
        <end position="26"/>
    </location>
</feature>
<dbReference type="EMBL" id="ACFT01000153">
    <property type="protein sequence ID" value="EEV25454.1"/>
    <property type="molecule type" value="Genomic_DNA"/>
</dbReference>
<evidence type="ECO:0000313" key="2">
    <source>
        <dbReference type="EMBL" id="EEV25454.1"/>
    </source>
</evidence>
<comment type="caution">
    <text evidence="2">The sequence shown here is derived from an EMBL/GenBank/DDBJ whole genome shotgun (WGS) entry which is preliminary data.</text>
</comment>
<gene>
    <name evidence="2" type="ORF">AM202_04502</name>
</gene>
<sequence length="60" mass="6230">AQAKKSAQQAVISEEPIAKTETVETDPRKAAVAAALARAKAKKAAQQAVVSEEPIAKTET</sequence>
<feature type="non-terminal residue" evidence="2">
    <location>
        <position position="1"/>
    </location>
</feature>
<proteinExistence type="predicted"/>
<dbReference type="Proteomes" id="UP000003394">
    <property type="component" value="Unassembled WGS sequence"/>
</dbReference>
<feature type="compositionally biased region" description="Basic and acidic residues" evidence="1">
    <location>
        <begin position="16"/>
        <end position="26"/>
    </location>
</feature>
<accession>A0ABM9YVN8</accession>
<name>A0ABM9YVN8_9PAST</name>
<evidence type="ECO:0000313" key="3">
    <source>
        <dbReference type="Proteomes" id="UP000003394"/>
    </source>
</evidence>
<protein>
    <recommendedName>
        <fullName evidence="4">Electron transport complex protein RnfC</fullName>
    </recommendedName>
</protein>
<evidence type="ECO:0000256" key="1">
    <source>
        <dbReference type="SAM" id="MobiDB-lite"/>
    </source>
</evidence>
<reference evidence="2 3" key="1">
    <citation type="journal article" date="2010" name="Vet. Microbiol.">
        <title>Production of haemolysins by strains of the Actinobacillus minor/porcitonsillarum complex.</title>
        <authorList>
            <person name="Arya G."/>
            <person name="Niven D.F."/>
        </authorList>
    </citation>
    <scope>NUCLEOTIDE SEQUENCE [LARGE SCALE GENOMIC DNA]</scope>
    <source>
        <strain evidence="3">strain 202</strain>
    </source>
</reference>
<organism evidence="2 3">
    <name type="scientific">Actinobacillus minor 202</name>
    <dbReference type="NCBI Taxonomy" id="591023"/>
    <lineage>
        <taxon>Bacteria</taxon>
        <taxon>Pseudomonadati</taxon>
        <taxon>Pseudomonadota</taxon>
        <taxon>Gammaproteobacteria</taxon>
        <taxon>Pasteurellales</taxon>
        <taxon>Pasteurellaceae</taxon>
        <taxon>Actinobacillus</taxon>
    </lineage>
</organism>
<evidence type="ECO:0008006" key="4">
    <source>
        <dbReference type="Google" id="ProtNLM"/>
    </source>
</evidence>